<dbReference type="AlphaFoldDB" id="A0AAV9JXC6"/>
<gene>
    <name evidence="2" type="ORF">LTR36_003255</name>
</gene>
<accession>A0AAV9JXC6</accession>
<comment type="caution">
    <text evidence="2">The sequence shown here is derived from an EMBL/GenBank/DDBJ whole genome shotgun (WGS) entry which is preliminary data.</text>
</comment>
<proteinExistence type="predicted"/>
<dbReference type="EMBL" id="JAVFHQ010000002">
    <property type="protein sequence ID" value="KAK4550288.1"/>
    <property type="molecule type" value="Genomic_DNA"/>
</dbReference>
<sequence>MAKFKASSTASTSIMPGPSERSAAQAASNRFALLDPAESLEPRAKPTPEPVTSFLTLSPELRQQIYNLIISDHSDSHGTRLAVKKHREDHRRLNPRKFKVRGTYAMLYVSREVGYEFFVSLERSVPFHVSLSLEMGLEEDKPLLECLHLNTSLPVFAKRLALDIQYTIVYNDHDFDSDHQIYVISSPTFEALNRLLGACPKLAILTITWQMNSTSYTRGQQLPHDLIFDSTVQVIESLPKILRYAMSIGDSGMFASRAAPNMDWQDTRVVRFTREILPEPDGEWADLLRELNADTVMPRLPEN</sequence>
<evidence type="ECO:0000313" key="2">
    <source>
        <dbReference type="EMBL" id="KAK4550288.1"/>
    </source>
</evidence>
<name>A0AAV9JXC6_9PEZI</name>
<evidence type="ECO:0000313" key="3">
    <source>
        <dbReference type="Proteomes" id="UP001324427"/>
    </source>
</evidence>
<feature type="compositionally biased region" description="Low complexity" evidence="1">
    <location>
        <begin position="1"/>
        <end position="13"/>
    </location>
</feature>
<feature type="region of interest" description="Disordered" evidence="1">
    <location>
        <begin position="1"/>
        <end position="28"/>
    </location>
</feature>
<organism evidence="2 3">
    <name type="scientific">Oleoguttula mirabilis</name>
    <dbReference type="NCBI Taxonomy" id="1507867"/>
    <lineage>
        <taxon>Eukaryota</taxon>
        <taxon>Fungi</taxon>
        <taxon>Dikarya</taxon>
        <taxon>Ascomycota</taxon>
        <taxon>Pezizomycotina</taxon>
        <taxon>Dothideomycetes</taxon>
        <taxon>Dothideomycetidae</taxon>
        <taxon>Mycosphaerellales</taxon>
        <taxon>Teratosphaeriaceae</taxon>
        <taxon>Oleoguttula</taxon>
    </lineage>
</organism>
<dbReference type="Proteomes" id="UP001324427">
    <property type="component" value="Unassembled WGS sequence"/>
</dbReference>
<reference evidence="2 3" key="1">
    <citation type="submission" date="2021-11" db="EMBL/GenBank/DDBJ databases">
        <title>Black yeast isolated from Biological Soil Crust.</title>
        <authorList>
            <person name="Kurbessoian T."/>
        </authorList>
    </citation>
    <scope>NUCLEOTIDE SEQUENCE [LARGE SCALE GENOMIC DNA]</scope>
    <source>
        <strain evidence="2 3">CCFEE 5522</strain>
    </source>
</reference>
<protein>
    <submittedName>
        <fullName evidence="2">Uncharacterized protein</fullName>
    </submittedName>
</protein>
<evidence type="ECO:0000256" key="1">
    <source>
        <dbReference type="SAM" id="MobiDB-lite"/>
    </source>
</evidence>
<keyword evidence="3" id="KW-1185">Reference proteome</keyword>